<reference evidence="8 9" key="1">
    <citation type="submission" date="2016-10" db="EMBL/GenBank/DDBJ databases">
        <authorList>
            <person name="de Groot N.N."/>
        </authorList>
    </citation>
    <scope>NUCLEOTIDE SEQUENCE [LARGE SCALE GENOMIC DNA]</scope>
    <source>
        <strain evidence="8 9">DSM 26130</strain>
    </source>
</reference>
<name>A0A1I1Y2U7_9BACT</name>
<protein>
    <submittedName>
        <fullName evidence="8">Integral membrane protein</fullName>
    </submittedName>
</protein>
<dbReference type="InterPro" id="IPR023845">
    <property type="entry name" value="DUF3817_TM"/>
</dbReference>
<gene>
    <name evidence="8" type="ORF">SAMN05216167_110208</name>
</gene>
<feature type="transmembrane region" description="Helical" evidence="6">
    <location>
        <begin position="69"/>
        <end position="90"/>
    </location>
</feature>
<dbReference type="PANTHER" id="PTHR40077">
    <property type="entry name" value="MEMBRANE PROTEIN-RELATED"/>
    <property type="match status" value="1"/>
</dbReference>
<feature type="transmembrane region" description="Helical" evidence="6">
    <location>
        <begin position="12"/>
        <end position="32"/>
    </location>
</feature>
<dbReference type="Pfam" id="PF12823">
    <property type="entry name" value="DUF3817"/>
    <property type="match status" value="1"/>
</dbReference>
<dbReference type="PANTHER" id="PTHR40077:SF1">
    <property type="entry name" value="MEMBRANE PROTEIN"/>
    <property type="match status" value="1"/>
</dbReference>
<dbReference type="NCBIfam" id="TIGR03954">
    <property type="entry name" value="integ_memb_HG"/>
    <property type="match status" value="1"/>
</dbReference>
<evidence type="ECO:0000256" key="4">
    <source>
        <dbReference type="ARBA" id="ARBA00022989"/>
    </source>
</evidence>
<keyword evidence="9" id="KW-1185">Reference proteome</keyword>
<dbReference type="EMBL" id="FOLQ01000010">
    <property type="protein sequence ID" value="SFE13881.1"/>
    <property type="molecule type" value="Genomic_DNA"/>
</dbReference>
<evidence type="ECO:0000313" key="8">
    <source>
        <dbReference type="EMBL" id="SFE13881.1"/>
    </source>
</evidence>
<keyword evidence="5 6" id="KW-0472">Membrane</keyword>
<evidence type="ECO:0000256" key="1">
    <source>
        <dbReference type="ARBA" id="ARBA00004651"/>
    </source>
</evidence>
<proteinExistence type="predicted"/>
<evidence type="ECO:0000256" key="6">
    <source>
        <dbReference type="SAM" id="Phobius"/>
    </source>
</evidence>
<dbReference type="STRING" id="662367.SAMN05216167_110208"/>
<feature type="domain" description="DUF3817" evidence="7">
    <location>
        <begin position="10"/>
        <end position="94"/>
    </location>
</feature>
<evidence type="ECO:0000256" key="5">
    <source>
        <dbReference type="ARBA" id="ARBA00023136"/>
    </source>
</evidence>
<dbReference type="AlphaFoldDB" id="A0A1I1Y2U7"/>
<keyword evidence="3 6" id="KW-0812">Transmembrane</keyword>
<dbReference type="OrthoDB" id="1121311at2"/>
<keyword evidence="2" id="KW-1003">Cell membrane</keyword>
<feature type="transmembrane region" description="Helical" evidence="6">
    <location>
        <begin position="44"/>
        <end position="63"/>
    </location>
</feature>
<evidence type="ECO:0000256" key="3">
    <source>
        <dbReference type="ARBA" id="ARBA00022692"/>
    </source>
</evidence>
<comment type="subcellular location">
    <subcellularLocation>
        <location evidence="1">Cell membrane</location>
        <topology evidence="1">Multi-pass membrane protein</topology>
    </subcellularLocation>
</comment>
<accession>A0A1I1Y2U7</accession>
<sequence>MHFFNSPKIRLRTVGLAEGISFLVLLFVGVPLKRMGGHPEVVEIVGPIHGLLFILYLLTVIQAKTEYSWPLGKTLLALLASVLPGGTFYADHKVFRHLRDSPEQA</sequence>
<dbReference type="Proteomes" id="UP000198598">
    <property type="component" value="Unassembled WGS sequence"/>
</dbReference>
<dbReference type="RefSeq" id="WP_093830554.1">
    <property type="nucleotide sequence ID" value="NZ_FOLQ01000010.1"/>
</dbReference>
<dbReference type="GO" id="GO:0005886">
    <property type="term" value="C:plasma membrane"/>
    <property type="evidence" value="ECO:0007669"/>
    <property type="project" value="UniProtKB-SubCell"/>
</dbReference>
<evidence type="ECO:0000313" key="9">
    <source>
        <dbReference type="Proteomes" id="UP000198598"/>
    </source>
</evidence>
<evidence type="ECO:0000256" key="2">
    <source>
        <dbReference type="ARBA" id="ARBA00022475"/>
    </source>
</evidence>
<evidence type="ECO:0000259" key="7">
    <source>
        <dbReference type="Pfam" id="PF12823"/>
    </source>
</evidence>
<keyword evidence="4 6" id="KW-1133">Transmembrane helix</keyword>
<organism evidence="8 9">
    <name type="scientific">Spirosoma endophyticum</name>
    <dbReference type="NCBI Taxonomy" id="662367"/>
    <lineage>
        <taxon>Bacteria</taxon>
        <taxon>Pseudomonadati</taxon>
        <taxon>Bacteroidota</taxon>
        <taxon>Cytophagia</taxon>
        <taxon>Cytophagales</taxon>
        <taxon>Cytophagaceae</taxon>
        <taxon>Spirosoma</taxon>
    </lineage>
</organism>